<evidence type="ECO:0000313" key="5">
    <source>
        <dbReference type="EMBL" id="TWF46531.1"/>
    </source>
</evidence>
<evidence type="ECO:0000256" key="1">
    <source>
        <dbReference type="ARBA" id="ARBA00023015"/>
    </source>
</evidence>
<sequence length="338" mass="37723">MNSPTPRAVGLSPKLYRRAFEVLAEEIVSGAVSAGTHLAETAIAQRFGISRAPARQALSELEREGFVRKSQTRGYEVLPLSGRPPEPDHQPPSISALAADRIQFQPSWELIYGEIEIELVSRTSLASWRINEAALAKAYHVSRTVARDVVARLQQRGIVRKDDSGRWYAPALTEKHIGELYELRWALEPLALEKAFPRLPPDLLGRLLQNVEASMVSGAEIDAGRLDALEQELHVELLGHCDHQALMQAISLPQALLVAHHFLYQGTSELFETEPFLPEHLDVLQRLSSGDVTSAKTALVRHLQVSRERAMLRIRAVASTMSPRDLPYLERLDPIRPD</sequence>
<organism evidence="5 6">
    <name type="scientific">Neorhizobium alkalisoli</name>
    <dbReference type="NCBI Taxonomy" id="528178"/>
    <lineage>
        <taxon>Bacteria</taxon>
        <taxon>Pseudomonadati</taxon>
        <taxon>Pseudomonadota</taxon>
        <taxon>Alphaproteobacteria</taxon>
        <taxon>Hyphomicrobiales</taxon>
        <taxon>Rhizobiaceae</taxon>
        <taxon>Rhizobium/Agrobacterium group</taxon>
        <taxon>Neorhizobium</taxon>
    </lineage>
</organism>
<dbReference type="Proteomes" id="UP000320653">
    <property type="component" value="Unassembled WGS sequence"/>
</dbReference>
<dbReference type="InterPro" id="IPR036390">
    <property type="entry name" value="WH_DNA-bd_sf"/>
</dbReference>
<dbReference type="PANTHER" id="PTHR43537">
    <property type="entry name" value="TRANSCRIPTIONAL REGULATOR, GNTR FAMILY"/>
    <property type="match status" value="1"/>
</dbReference>
<keyword evidence="3" id="KW-0804">Transcription</keyword>
<dbReference type="Pfam" id="PF07729">
    <property type="entry name" value="FCD"/>
    <property type="match status" value="1"/>
</dbReference>
<dbReference type="AlphaFoldDB" id="A0A561Q846"/>
<evidence type="ECO:0000256" key="2">
    <source>
        <dbReference type="ARBA" id="ARBA00023125"/>
    </source>
</evidence>
<evidence type="ECO:0000313" key="6">
    <source>
        <dbReference type="Proteomes" id="UP000320653"/>
    </source>
</evidence>
<dbReference type="SUPFAM" id="SSF48008">
    <property type="entry name" value="GntR ligand-binding domain-like"/>
    <property type="match status" value="1"/>
</dbReference>
<evidence type="ECO:0000256" key="3">
    <source>
        <dbReference type="ARBA" id="ARBA00023163"/>
    </source>
</evidence>
<dbReference type="SMART" id="SM00895">
    <property type="entry name" value="FCD"/>
    <property type="match status" value="1"/>
</dbReference>
<dbReference type="InterPro" id="IPR011711">
    <property type="entry name" value="GntR_C"/>
</dbReference>
<dbReference type="Gene3D" id="1.10.10.10">
    <property type="entry name" value="Winged helix-like DNA-binding domain superfamily/Winged helix DNA-binding domain"/>
    <property type="match status" value="2"/>
</dbReference>
<feature type="domain" description="HTH gntR-type" evidence="4">
    <location>
        <begin position="13"/>
        <end position="80"/>
    </location>
</feature>
<dbReference type="CDD" id="cd07377">
    <property type="entry name" value="WHTH_GntR"/>
    <property type="match status" value="1"/>
</dbReference>
<dbReference type="SMART" id="SM00345">
    <property type="entry name" value="HTH_GNTR"/>
    <property type="match status" value="2"/>
</dbReference>
<reference evidence="5 6" key="1">
    <citation type="submission" date="2019-06" db="EMBL/GenBank/DDBJ databases">
        <title>Sorghum-associated microbial communities from plants grown in Nebraska, USA.</title>
        <authorList>
            <person name="Schachtman D."/>
        </authorList>
    </citation>
    <scope>NUCLEOTIDE SEQUENCE [LARGE SCALE GENOMIC DNA]</scope>
    <source>
        <strain evidence="5 6">1225</strain>
    </source>
</reference>
<dbReference type="InterPro" id="IPR000524">
    <property type="entry name" value="Tscrpt_reg_HTH_GntR"/>
</dbReference>
<gene>
    <name evidence="5" type="ORF">FHW37_114100</name>
</gene>
<keyword evidence="1" id="KW-0805">Transcription regulation</keyword>
<dbReference type="OrthoDB" id="8066003at2"/>
<keyword evidence="2" id="KW-0238">DNA-binding</keyword>
<accession>A0A561Q846</accession>
<dbReference type="PANTHER" id="PTHR43537:SF5">
    <property type="entry name" value="UXU OPERON TRANSCRIPTIONAL REGULATOR"/>
    <property type="match status" value="1"/>
</dbReference>
<dbReference type="GO" id="GO:0003677">
    <property type="term" value="F:DNA binding"/>
    <property type="evidence" value="ECO:0007669"/>
    <property type="project" value="UniProtKB-KW"/>
</dbReference>
<dbReference type="Gene3D" id="1.20.120.530">
    <property type="entry name" value="GntR ligand-binding domain-like"/>
    <property type="match status" value="1"/>
</dbReference>
<dbReference type="RefSeq" id="WP_145643216.1">
    <property type="nucleotide sequence ID" value="NZ_VIWP01000014.1"/>
</dbReference>
<dbReference type="EMBL" id="VIWP01000014">
    <property type="protein sequence ID" value="TWF46531.1"/>
    <property type="molecule type" value="Genomic_DNA"/>
</dbReference>
<dbReference type="GO" id="GO:0003700">
    <property type="term" value="F:DNA-binding transcription factor activity"/>
    <property type="evidence" value="ECO:0007669"/>
    <property type="project" value="InterPro"/>
</dbReference>
<dbReference type="Pfam" id="PF00392">
    <property type="entry name" value="GntR"/>
    <property type="match status" value="1"/>
</dbReference>
<keyword evidence="6" id="KW-1185">Reference proteome</keyword>
<comment type="caution">
    <text evidence="5">The sequence shown here is derived from an EMBL/GenBank/DDBJ whole genome shotgun (WGS) entry which is preliminary data.</text>
</comment>
<dbReference type="InterPro" id="IPR036388">
    <property type="entry name" value="WH-like_DNA-bd_sf"/>
</dbReference>
<dbReference type="PROSITE" id="PS50949">
    <property type="entry name" value="HTH_GNTR"/>
    <property type="match status" value="1"/>
</dbReference>
<protein>
    <submittedName>
        <fullName evidence="5">GntR family transcriptional regulator</fullName>
    </submittedName>
</protein>
<proteinExistence type="predicted"/>
<name>A0A561Q846_9HYPH</name>
<evidence type="ECO:0000259" key="4">
    <source>
        <dbReference type="PROSITE" id="PS50949"/>
    </source>
</evidence>
<dbReference type="InterPro" id="IPR008920">
    <property type="entry name" value="TF_FadR/GntR_C"/>
</dbReference>
<dbReference type="PRINTS" id="PR00035">
    <property type="entry name" value="HTHGNTR"/>
</dbReference>
<dbReference type="SUPFAM" id="SSF46785">
    <property type="entry name" value="Winged helix' DNA-binding domain"/>
    <property type="match status" value="2"/>
</dbReference>